<evidence type="ECO:0000256" key="4">
    <source>
        <dbReference type="ARBA" id="ARBA00022692"/>
    </source>
</evidence>
<evidence type="ECO:0000313" key="10">
    <source>
        <dbReference type="EMBL" id="KAK7202704.1"/>
    </source>
</evidence>
<protein>
    <submittedName>
        <fullName evidence="10">General substrate transporter</fullName>
    </submittedName>
</protein>
<feature type="transmembrane region" description="Helical" evidence="8">
    <location>
        <begin position="173"/>
        <end position="199"/>
    </location>
</feature>
<dbReference type="InterPro" id="IPR036259">
    <property type="entry name" value="MFS_trans_sf"/>
</dbReference>
<dbReference type="PRINTS" id="PR00171">
    <property type="entry name" value="SUGRTRNSPORT"/>
</dbReference>
<accession>A0ABR1EYM5</accession>
<dbReference type="GeneID" id="90036742"/>
<dbReference type="PROSITE" id="PS00217">
    <property type="entry name" value="SUGAR_TRANSPORT_2"/>
    <property type="match status" value="1"/>
</dbReference>
<dbReference type="RefSeq" id="XP_064765737.1">
    <property type="nucleotide sequence ID" value="XM_064911230.1"/>
</dbReference>
<comment type="caution">
    <text evidence="10">The sequence shown here is derived from an EMBL/GenBank/DDBJ whole genome shotgun (WGS) entry which is preliminary data.</text>
</comment>
<feature type="transmembrane region" description="Helical" evidence="8">
    <location>
        <begin position="395"/>
        <end position="418"/>
    </location>
</feature>
<evidence type="ECO:0000256" key="6">
    <source>
        <dbReference type="ARBA" id="ARBA00023136"/>
    </source>
</evidence>
<evidence type="ECO:0000256" key="1">
    <source>
        <dbReference type="ARBA" id="ARBA00004141"/>
    </source>
</evidence>
<gene>
    <name evidence="10" type="ORF">BZA70DRAFT_269653</name>
</gene>
<evidence type="ECO:0000256" key="3">
    <source>
        <dbReference type="ARBA" id="ARBA00022448"/>
    </source>
</evidence>
<evidence type="ECO:0000259" key="9">
    <source>
        <dbReference type="PROSITE" id="PS50850"/>
    </source>
</evidence>
<dbReference type="PROSITE" id="PS50850">
    <property type="entry name" value="MFS"/>
    <property type="match status" value="1"/>
</dbReference>
<name>A0ABR1EYM5_9ASCO</name>
<comment type="similarity">
    <text evidence="2 7">Belongs to the major facilitator superfamily. Sugar transporter (TC 2.A.1.1) family.</text>
</comment>
<keyword evidence="11" id="KW-1185">Reference proteome</keyword>
<dbReference type="PANTHER" id="PTHR48022:SF30">
    <property type="entry name" value="MAJOR FACILITATOR SUPERFAMILY (MFS) PROFILE DOMAIN-CONTAINING PROTEIN"/>
    <property type="match status" value="1"/>
</dbReference>
<dbReference type="InterPro" id="IPR020846">
    <property type="entry name" value="MFS_dom"/>
</dbReference>
<evidence type="ECO:0000256" key="8">
    <source>
        <dbReference type="SAM" id="Phobius"/>
    </source>
</evidence>
<dbReference type="InterPro" id="IPR050360">
    <property type="entry name" value="MFS_Sugar_Transporters"/>
</dbReference>
<feature type="transmembrane region" description="Helical" evidence="8">
    <location>
        <begin position="141"/>
        <end position="161"/>
    </location>
</feature>
<keyword evidence="5 8" id="KW-1133">Transmembrane helix</keyword>
<keyword evidence="4 8" id="KW-0812">Transmembrane</keyword>
<dbReference type="InterPro" id="IPR005829">
    <property type="entry name" value="Sugar_transporter_CS"/>
</dbReference>
<feature type="transmembrane region" description="Helical" evidence="8">
    <location>
        <begin position="205"/>
        <end position="226"/>
    </location>
</feature>
<feature type="transmembrane region" description="Helical" evidence="8">
    <location>
        <begin position="460"/>
        <end position="479"/>
    </location>
</feature>
<dbReference type="EMBL" id="JBBJBU010000015">
    <property type="protein sequence ID" value="KAK7202704.1"/>
    <property type="molecule type" value="Genomic_DNA"/>
</dbReference>
<feature type="transmembrane region" description="Helical" evidence="8">
    <location>
        <begin position="115"/>
        <end position="135"/>
    </location>
</feature>
<keyword evidence="3 7" id="KW-0813">Transport</keyword>
<feature type="domain" description="Major facilitator superfamily (MFS) profile" evidence="9">
    <location>
        <begin position="45"/>
        <end position="483"/>
    </location>
</feature>
<dbReference type="InterPro" id="IPR005828">
    <property type="entry name" value="MFS_sugar_transport-like"/>
</dbReference>
<feature type="transmembrane region" description="Helical" evidence="8">
    <location>
        <begin position="430"/>
        <end position="448"/>
    </location>
</feature>
<comment type="subcellular location">
    <subcellularLocation>
        <location evidence="1">Membrane</location>
        <topology evidence="1">Multi-pass membrane protein</topology>
    </subcellularLocation>
</comment>
<dbReference type="InterPro" id="IPR003663">
    <property type="entry name" value="Sugar/inositol_transpt"/>
</dbReference>
<organism evidence="10 11">
    <name type="scientific">Myxozyma melibiosi</name>
    <dbReference type="NCBI Taxonomy" id="54550"/>
    <lineage>
        <taxon>Eukaryota</taxon>
        <taxon>Fungi</taxon>
        <taxon>Dikarya</taxon>
        <taxon>Ascomycota</taxon>
        <taxon>Saccharomycotina</taxon>
        <taxon>Lipomycetes</taxon>
        <taxon>Lipomycetales</taxon>
        <taxon>Lipomycetaceae</taxon>
        <taxon>Myxozyma</taxon>
    </lineage>
</organism>
<feature type="transmembrane region" description="Helical" evidence="8">
    <location>
        <begin position="299"/>
        <end position="326"/>
    </location>
</feature>
<sequence>MHQAEDEAKTAVDELETVPEIYLEDDADGVPVSHSRFPSLLNFLIILVAATSSFLFGYGNNAVAGSLAQESFIEKFLSGPNASALIDGMSAVFFAGGFIGTFIQGYVSDKFGRRFCAEMAALFMVLSGVLGAASVNPAMFIVSRGICGISGGMIMTNMPVYMSEIAPAHARGLLVGMHATYLILGYIVCGLAALGFNFITKPIQWRLQFIMLTFFAVVCAVSVMFIPESPRWYVEQGRLEEATAIMERLHRTKDDPTARMARAEFAQIVAQVNAERDLPHSYWYILSNPHLRKRAYCSVLLFAMVQSSGQLVIFNLMPILFAGLGFNNVLQLGLSVAWVAVAGLGSTTNALIVDRVNRVKLLGICGYLMAIAMSIEATLQRFYLNSDSKPGMNAAVAFFFIFMACYSFTADCVVYVYNAEIWPTHLRSKGVTFGLGAFFLFGIIYNSPSAQAFESIGWKYYLVFICMTLVCTTLIVFTFPETRGLTLEEVNSKFGDQVELPMTALK</sequence>
<feature type="transmembrane region" description="Helical" evidence="8">
    <location>
        <begin position="79"/>
        <end position="103"/>
    </location>
</feature>
<proteinExistence type="inferred from homology"/>
<dbReference type="Pfam" id="PF00083">
    <property type="entry name" value="Sugar_tr"/>
    <property type="match status" value="1"/>
</dbReference>
<evidence type="ECO:0000256" key="2">
    <source>
        <dbReference type="ARBA" id="ARBA00010992"/>
    </source>
</evidence>
<feature type="transmembrane region" description="Helical" evidence="8">
    <location>
        <begin position="364"/>
        <end position="383"/>
    </location>
</feature>
<dbReference type="NCBIfam" id="TIGR00879">
    <property type="entry name" value="SP"/>
    <property type="match status" value="1"/>
</dbReference>
<feature type="transmembrane region" description="Helical" evidence="8">
    <location>
        <begin position="332"/>
        <end position="352"/>
    </location>
</feature>
<dbReference type="Proteomes" id="UP001498771">
    <property type="component" value="Unassembled WGS sequence"/>
</dbReference>
<evidence type="ECO:0000256" key="5">
    <source>
        <dbReference type="ARBA" id="ARBA00022989"/>
    </source>
</evidence>
<feature type="transmembrane region" description="Helical" evidence="8">
    <location>
        <begin position="40"/>
        <end position="59"/>
    </location>
</feature>
<dbReference type="SUPFAM" id="SSF103473">
    <property type="entry name" value="MFS general substrate transporter"/>
    <property type="match status" value="1"/>
</dbReference>
<dbReference type="Gene3D" id="1.20.1250.20">
    <property type="entry name" value="MFS general substrate transporter like domains"/>
    <property type="match status" value="1"/>
</dbReference>
<keyword evidence="6 8" id="KW-0472">Membrane</keyword>
<reference evidence="10 11" key="1">
    <citation type="submission" date="2024-03" db="EMBL/GenBank/DDBJ databases">
        <title>Genome-scale model development and genomic sequencing of the oleaginous clade Lipomyces.</title>
        <authorList>
            <consortium name="Lawrence Berkeley National Laboratory"/>
            <person name="Czajka J.J."/>
            <person name="Han Y."/>
            <person name="Kim J."/>
            <person name="Mondo S.J."/>
            <person name="Hofstad B.A."/>
            <person name="Robles A."/>
            <person name="Haridas S."/>
            <person name="Riley R."/>
            <person name="LaButti K."/>
            <person name="Pangilinan J."/>
            <person name="Andreopoulos W."/>
            <person name="Lipzen A."/>
            <person name="Yan J."/>
            <person name="Wang M."/>
            <person name="Ng V."/>
            <person name="Grigoriev I.V."/>
            <person name="Spatafora J.W."/>
            <person name="Magnuson J.K."/>
            <person name="Baker S.E."/>
            <person name="Pomraning K.R."/>
        </authorList>
    </citation>
    <scope>NUCLEOTIDE SEQUENCE [LARGE SCALE GENOMIC DNA]</scope>
    <source>
        <strain evidence="10 11">Phaff 52-87</strain>
    </source>
</reference>
<evidence type="ECO:0000313" key="11">
    <source>
        <dbReference type="Proteomes" id="UP001498771"/>
    </source>
</evidence>
<dbReference type="PANTHER" id="PTHR48022">
    <property type="entry name" value="PLASTIDIC GLUCOSE TRANSPORTER 4"/>
    <property type="match status" value="1"/>
</dbReference>
<evidence type="ECO:0000256" key="7">
    <source>
        <dbReference type="RuleBase" id="RU003346"/>
    </source>
</evidence>